<dbReference type="KEGG" id="mls:MSLAZ_1384"/>
<sequence>MLPATDTTEKGLEILIVEAMTGMKTDPAQTDMGREPSALYGGTGWILEHWQDYDREYAVDLVQLTAFLNATQPDLVEALDLENASSKRQKFLARLQGEVTKHGIIDVLIIEDFKMV</sequence>
<gene>
    <name evidence="1" type="ORF">MSLAZ_1384</name>
</gene>
<dbReference type="AlphaFoldDB" id="A0A0E3WRL5"/>
<accession>A0A0E3WRL5</accession>
<name>A0A0E3WRL5_9EURY</name>
<reference evidence="1 2" key="1">
    <citation type="submission" date="2014-07" db="EMBL/GenBank/DDBJ databases">
        <title>Methanogenic archaea and the global carbon cycle.</title>
        <authorList>
            <person name="Henriksen J.R."/>
            <person name="Luke J."/>
            <person name="Reinhart S."/>
            <person name="Benedict M.N."/>
            <person name="Youngblut N.D."/>
            <person name="Metcalf M.E."/>
            <person name="Whitaker R.J."/>
            <person name="Metcalf W.W."/>
        </authorList>
    </citation>
    <scope>NUCLEOTIDE SEQUENCE [LARGE SCALE GENOMIC DNA]</scope>
    <source>
        <strain evidence="1 2">Z-7289</strain>
    </source>
</reference>
<dbReference type="GeneID" id="24806134"/>
<keyword evidence="2" id="KW-1185">Reference proteome</keyword>
<dbReference type="EC" id="3.1.21.3" evidence="1"/>
<dbReference type="GO" id="GO:0009035">
    <property type="term" value="F:type I site-specific deoxyribonuclease activity"/>
    <property type="evidence" value="ECO:0007669"/>
    <property type="project" value="UniProtKB-EC"/>
</dbReference>
<dbReference type="RefSeq" id="WP_048125664.1">
    <property type="nucleotide sequence ID" value="NZ_CP009515.1"/>
</dbReference>
<proteinExistence type="predicted"/>
<keyword evidence="1" id="KW-0378">Hydrolase</keyword>
<organism evidence="1 2">
    <name type="scientific">Methanosarcina lacustris Z-7289</name>
    <dbReference type="NCBI Taxonomy" id="1434111"/>
    <lineage>
        <taxon>Archaea</taxon>
        <taxon>Methanobacteriati</taxon>
        <taxon>Methanobacteriota</taxon>
        <taxon>Stenosarchaea group</taxon>
        <taxon>Methanomicrobia</taxon>
        <taxon>Methanosarcinales</taxon>
        <taxon>Methanosarcinaceae</taxon>
        <taxon>Methanosarcina</taxon>
    </lineage>
</organism>
<dbReference type="STRING" id="1434111.MSLAZ_1384"/>
<evidence type="ECO:0000313" key="1">
    <source>
        <dbReference type="EMBL" id="AKB74645.1"/>
    </source>
</evidence>
<protein>
    <submittedName>
        <fullName evidence="1">Type I restriction-modification system, restriction subunit R</fullName>
        <ecNumber evidence="1">3.1.21.3</ecNumber>
    </submittedName>
</protein>
<dbReference type="PATRIC" id="fig|1434111.4.peg.1818"/>
<dbReference type="Proteomes" id="UP000033072">
    <property type="component" value="Chromosome"/>
</dbReference>
<dbReference type="EMBL" id="CP009515">
    <property type="protein sequence ID" value="AKB74645.1"/>
    <property type="molecule type" value="Genomic_DNA"/>
</dbReference>
<evidence type="ECO:0000313" key="2">
    <source>
        <dbReference type="Proteomes" id="UP000033072"/>
    </source>
</evidence>
<dbReference type="HOGENOM" id="CLU_2091316_0_0_2"/>